<keyword evidence="3" id="KW-1185">Reference proteome</keyword>
<feature type="transmembrane region" description="Helical" evidence="1">
    <location>
        <begin position="147"/>
        <end position="165"/>
    </location>
</feature>
<feature type="transmembrane region" description="Helical" evidence="1">
    <location>
        <begin position="118"/>
        <end position="135"/>
    </location>
</feature>
<keyword evidence="1" id="KW-0472">Membrane</keyword>
<dbReference type="Proteomes" id="UP001597414">
    <property type="component" value="Unassembled WGS sequence"/>
</dbReference>
<dbReference type="RefSeq" id="WP_380802374.1">
    <property type="nucleotide sequence ID" value="NZ_JBHUIV010000016.1"/>
</dbReference>
<feature type="transmembrane region" description="Helical" evidence="1">
    <location>
        <begin position="289"/>
        <end position="312"/>
    </location>
</feature>
<feature type="transmembrane region" description="Helical" evidence="1">
    <location>
        <begin position="532"/>
        <end position="557"/>
    </location>
</feature>
<comment type="caution">
    <text evidence="2">The sequence shown here is derived from an EMBL/GenBank/DDBJ whole genome shotgun (WGS) entry which is preliminary data.</text>
</comment>
<organism evidence="2 3">
    <name type="scientific">Shivajiella indica</name>
    <dbReference type="NCBI Taxonomy" id="872115"/>
    <lineage>
        <taxon>Bacteria</taxon>
        <taxon>Pseudomonadati</taxon>
        <taxon>Bacteroidota</taxon>
        <taxon>Cytophagia</taxon>
        <taxon>Cytophagales</taxon>
        <taxon>Cyclobacteriaceae</taxon>
        <taxon>Shivajiella</taxon>
    </lineage>
</organism>
<dbReference type="EMBL" id="JBHUIV010000016">
    <property type="protein sequence ID" value="MFD2202033.1"/>
    <property type="molecule type" value="Genomic_DNA"/>
</dbReference>
<gene>
    <name evidence="2" type="ORF">ACFSKV_10665</name>
</gene>
<dbReference type="Pfam" id="PF11028">
    <property type="entry name" value="TMEM260-like"/>
    <property type="match status" value="1"/>
</dbReference>
<evidence type="ECO:0000313" key="2">
    <source>
        <dbReference type="EMBL" id="MFD2202033.1"/>
    </source>
</evidence>
<protein>
    <submittedName>
        <fullName evidence="2">DUF2723 domain-containing protein</fullName>
    </submittedName>
</protein>
<feature type="transmembrane region" description="Helical" evidence="1">
    <location>
        <begin position="55"/>
        <end position="78"/>
    </location>
</feature>
<feature type="transmembrane region" description="Helical" evidence="1">
    <location>
        <begin position="220"/>
        <end position="238"/>
    </location>
</feature>
<feature type="transmembrane region" description="Helical" evidence="1">
    <location>
        <begin position="12"/>
        <end position="34"/>
    </location>
</feature>
<proteinExistence type="predicted"/>
<feature type="transmembrane region" description="Helical" evidence="1">
    <location>
        <begin position="501"/>
        <end position="520"/>
    </location>
</feature>
<dbReference type="PANTHER" id="PTHR16214:SF3">
    <property type="entry name" value="TRANSMEMBRANE PROTEIN 260"/>
    <property type="match status" value="1"/>
</dbReference>
<evidence type="ECO:0000313" key="3">
    <source>
        <dbReference type="Proteomes" id="UP001597414"/>
    </source>
</evidence>
<dbReference type="PANTHER" id="PTHR16214">
    <property type="entry name" value="TRANSMEMBRANE PROTEIN 260"/>
    <property type="match status" value="1"/>
</dbReference>
<keyword evidence="1" id="KW-0812">Transmembrane</keyword>
<feature type="transmembrane region" description="Helical" evidence="1">
    <location>
        <begin position="479"/>
        <end position="495"/>
    </location>
</feature>
<sequence length="994" mass="113418">MIDYKKVNNLIGWLVFIVSTLAYVLTVEQTASFWDPGEFIAVSYKLQVPHPPGAPFFLLIYRMFAFFAFGDVLSVAYWMNVGSAVFSGLTILFLFWSITLFGRKLFSIKNGEESKGQTITLMGAGIVGSLAYAFTDSFWFSAVEAEVYAMSSFFTAIVIWAFLKWDVIEDSKDENRWMIFIAYLVGLSIGVHLLNLVTLPALALVYYFKKYPNPNLKGGIIALALGGVALIIINNIIIPGLPSLAGSMEIFFVNSIGLPFGSGIIVFSALFLGSLIYGILYSIKKQKVVLNTILLSLTFVLMGYGSYALIVIRANQDPVINENAPKDIISYVSYLKREQYGYRPLLHGQYFDAELIDQKEGAPIYLKGKDKYEIVDYSTVNEYDPERSTILPRIYSTQERHKQIYRSKLGLREGEKPTFSDNIYFMFSHQLNHMYWRYFMWNFSGRESDFSDAPWLGISDFFSEKFPDYIKENKAHNNYLMLPLILGLIGFLFQAKVDPKSFYITVMLFLMMGVVLVLYLNSPPIEPRERDYIYVGSFYAFAIWIGIGVMALAHLIGKLSKNLAIAGIVATLLAFPVPIILASQNWDDHNRQGRYFSVDSARNFLASCAPNAILFTGGDNDTFPLWYVQEVEGFRTDVRVVVLSYFDTDWYVEQMARPVNESEPLPFSLEYRNYRKGTNDVLYVMDRQNLEAISASEYLKLLKNESDLLKLTTGGKSTYNMVPSRNLILDVDLEKVYNQGLIPEGMEDLMVEQMNLKVKGNYLTKGNLMLIDLIVSNNWERPIYFNNTSMATISLDIEKYVVMEGLTYRLLPVQKPQNMRSELVHTDVAYKNIMEDFAFRGMDNPNNYFDDEFRRFTSNHRSAINAVAIALLDEYDMERAANILKYSLEVMPDKAVPYDLASGQMVPLLFEIGEDDLALDIVDKISNKSVQMLEFYTQEDRDFDREAMISIEMLKFFVPLLEERGYTELSEKLKNGLRNILGPGYQGGSLLDRM</sequence>
<feature type="transmembrane region" description="Helical" evidence="1">
    <location>
        <begin position="250"/>
        <end position="283"/>
    </location>
</feature>
<name>A0ABW5B7C8_9BACT</name>
<feature type="transmembrane region" description="Helical" evidence="1">
    <location>
        <begin position="84"/>
        <end position="106"/>
    </location>
</feature>
<feature type="transmembrane region" description="Helical" evidence="1">
    <location>
        <begin position="563"/>
        <end position="582"/>
    </location>
</feature>
<reference evidence="3" key="1">
    <citation type="journal article" date="2019" name="Int. J. Syst. Evol. Microbiol.">
        <title>The Global Catalogue of Microorganisms (GCM) 10K type strain sequencing project: providing services to taxonomists for standard genome sequencing and annotation.</title>
        <authorList>
            <consortium name="The Broad Institute Genomics Platform"/>
            <consortium name="The Broad Institute Genome Sequencing Center for Infectious Disease"/>
            <person name="Wu L."/>
            <person name="Ma J."/>
        </authorList>
    </citation>
    <scope>NUCLEOTIDE SEQUENCE [LARGE SCALE GENOMIC DNA]</scope>
    <source>
        <strain evidence="3">KCTC 19812</strain>
    </source>
</reference>
<dbReference type="InterPro" id="IPR052724">
    <property type="entry name" value="GT117_domain-containing"/>
</dbReference>
<keyword evidence="1" id="KW-1133">Transmembrane helix</keyword>
<evidence type="ECO:0000256" key="1">
    <source>
        <dbReference type="SAM" id="Phobius"/>
    </source>
</evidence>
<accession>A0ABW5B7C8</accession>
<feature type="transmembrane region" description="Helical" evidence="1">
    <location>
        <begin position="177"/>
        <end position="208"/>
    </location>
</feature>
<dbReference type="InterPro" id="IPR021280">
    <property type="entry name" value="TMEM260-like"/>
</dbReference>